<gene>
    <name evidence="11" type="ORF">ACFPUY_25770</name>
</gene>
<name>A0ABW1BZ28_9ACTN</name>
<evidence type="ECO:0000256" key="2">
    <source>
        <dbReference type="ARBA" id="ARBA00005189"/>
    </source>
</evidence>
<dbReference type="EMBL" id="JBHSNW010000013">
    <property type="protein sequence ID" value="MFC5818524.1"/>
    <property type="molecule type" value="Genomic_DNA"/>
</dbReference>
<dbReference type="InterPro" id="IPR052388">
    <property type="entry name" value="Peroxisomal_t2-enoyl-CoA_red"/>
</dbReference>
<keyword evidence="9" id="KW-0576">Peroxisome</keyword>
<comment type="caution">
    <text evidence="11">The sequence shown here is derived from an EMBL/GenBank/DDBJ whole genome shotgun (WGS) entry which is preliminary data.</text>
</comment>
<evidence type="ECO:0000256" key="1">
    <source>
        <dbReference type="ARBA" id="ARBA00004275"/>
    </source>
</evidence>
<keyword evidence="5" id="KW-0276">Fatty acid metabolism</keyword>
<evidence type="ECO:0000313" key="12">
    <source>
        <dbReference type="Proteomes" id="UP001596096"/>
    </source>
</evidence>
<dbReference type="RefSeq" id="WP_219552569.1">
    <property type="nucleotide sequence ID" value="NZ_JAHKRN010000103.1"/>
</dbReference>
<dbReference type="PANTHER" id="PTHR24317">
    <property type="entry name" value="PEROXISOMAL TRANS-2-ENOYL-COA REDUCTASE"/>
    <property type="match status" value="1"/>
</dbReference>
<evidence type="ECO:0000256" key="10">
    <source>
        <dbReference type="ARBA" id="ARBA00023160"/>
    </source>
</evidence>
<dbReference type="InterPro" id="IPR002347">
    <property type="entry name" value="SDR_fam"/>
</dbReference>
<evidence type="ECO:0000256" key="5">
    <source>
        <dbReference type="ARBA" id="ARBA00022832"/>
    </source>
</evidence>
<comment type="pathway">
    <text evidence="2">Lipid metabolism.</text>
</comment>
<keyword evidence="3" id="KW-0444">Lipid biosynthesis</keyword>
<keyword evidence="7" id="KW-0560">Oxidoreductase</keyword>
<protein>
    <submittedName>
        <fullName evidence="11">SDR family oxidoreductase</fullName>
    </submittedName>
</protein>
<evidence type="ECO:0000256" key="7">
    <source>
        <dbReference type="ARBA" id="ARBA00023002"/>
    </source>
</evidence>
<evidence type="ECO:0000256" key="4">
    <source>
        <dbReference type="ARBA" id="ARBA00022553"/>
    </source>
</evidence>
<sequence>MTARPSVLAGTACAGLSALVTGAGSGIGRAITLRLVELGARVTGLGRRAETLAETGSLAADRERYDYEVCDVRDTEAVVAAVGRTGARHGLGLLVNNAGGQFFAPATGISAGGWRAVIDLNLTAAFTVTMAAYPFLAEAGGSVVNISLSGVERGGMGMAHSVAARSGILGLTRTLALEWAKDGVRLNCVGPGTVLTSALSGEAGRHVHDNLVARGTPMRRATAPEEVAELVAFLAGPAGAMMTGQLIQIDGGAHLGPGLHMLPEAYA</sequence>
<keyword evidence="10" id="KW-0275">Fatty acid biosynthesis</keyword>
<organism evidence="11 12">
    <name type="scientific">Nonomuraea harbinensis</name>
    <dbReference type="NCBI Taxonomy" id="1286938"/>
    <lineage>
        <taxon>Bacteria</taxon>
        <taxon>Bacillati</taxon>
        <taxon>Actinomycetota</taxon>
        <taxon>Actinomycetes</taxon>
        <taxon>Streptosporangiales</taxon>
        <taxon>Streptosporangiaceae</taxon>
        <taxon>Nonomuraea</taxon>
    </lineage>
</organism>
<reference evidence="12" key="1">
    <citation type="journal article" date="2019" name="Int. J. Syst. Evol. Microbiol.">
        <title>The Global Catalogue of Microorganisms (GCM) 10K type strain sequencing project: providing services to taxonomists for standard genome sequencing and annotation.</title>
        <authorList>
            <consortium name="The Broad Institute Genomics Platform"/>
            <consortium name="The Broad Institute Genome Sequencing Center for Infectious Disease"/>
            <person name="Wu L."/>
            <person name="Ma J."/>
        </authorList>
    </citation>
    <scope>NUCLEOTIDE SEQUENCE [LARGE SCALE GENOMIC DNA]</scope>
    <source>
        <strain evidence="12">CGMCC 4.7106</strain>
    </source>
</reference>
<evidence type="ECO:0000256" key="3">
    <source>
        <dbReference type="ARBA" id="ARBA00022516"/>
    </source>
</evidence>
<keyword evidence="6" id="KW-0521">NADP</keyword>
<dbReference type="PANTHER" id="PTHR24317:SF7">
    <property type="entry name" value="PEROXISOMAL TRANS-2-ENOYL-COA REDUCTASE"/>
    <property type="match status" value="1"/>
</dbReference>
<comment type="subcellular location">
    <subcellularLocation>
        <location evidence="1">Peroxisome</location>
    </subcellularLocation>
</comment>
<evidence type="ECO:0000256" key="6">
    <source>
        <dbReference type="ARBA" id="ARBA00022857"/>
    </source>
</evidence>
<dbReference type="Proteomes" id="UP001596096">
    <property type="component" value="Unassembled WGS sequence"/>
</dbReference>
<evidence type="ECO:0000313" key="11">
    <source>
        <dbReference type="EMBL" id="MFC5818524.1"/>
    </source>
</evidence>
<keyword evidence="8" id="KW-0443">Lipid metabolism</keyword>
<keyword evidence="4" id="KW-0597">Phosphoprotein</keyword>
<evidence type="ECO:0000256" key="8">
    <source>
        <dbReference type="ARBA" id="ARBA00023098"/>
    </source>
</evidence>
<dbReference type="Pfam" id="PF13561">
    <property type="entry name" value="adh_short_C2"/>
    <property type="match status" value="1"/>
</dbReference>
<keyword evidence="12" id="KW-1185">Reference proteome</keyword>
<evidence type="ECO:0000256" key="9">
    <source>
        <dbReference type="ARBA" id="ARBA00023140"/>
    </source>
</evidence>
<proteinExistence type="predicted"/>
<accession>A0ABW1BZ28</accession>